<protein>
    <submittedName>
        <fullName evidence="1">Uncharacterized protein</fullName>
    </submittedName>
</protein>
<evidence type="ECO:0000313" key="1">
    <source>
        <dbReference type="EMBL" id="MBD5770647.1"/>
    </source>
</evidence>
<sequence>MQQWKAYLLSEFTVYGLDYNETDSSEDFDIKTNSLVYFGWLRRTFQSTNNMDKSRDDVVWIMLERQLRELAKKAEKGSANLVSKMCFDERQIQIILNFSYDDEQHIIYVS</sequence>
<keyword evidence="2" id="KW-1185">Reference proteome</keyword>
<dbReference type="Proteomes" id="UP000604161">
    <property type="component" value="Unassembled WGS sequence"/>
</dbReference>
<accession>A0ABR8P1K8</accession>
<organism evidence="1 2">
    <name type="scientific">Marinomonas colpomeniae</name>
    <dbReference type="NCBI Taxonomy" id="2774408"/>
    <lineage>
        <taxon>Bacteria</taxon>
        <taxon>Pseudomonadati</taxon>
        <taxon>Pseudomonadota</taxon>
        <taxon>Gammaproteobacteria</taxon>
        <taxon>Oceanospirillales</taxon>
        <taxon>Oceanospirillaceae</taxon>
        <taxon>Marinomonas</taxon>
    </lineage>
</organism>
<reference evidence="1 2" key="1">
    <citation type="submission" date="2020-09" db="EMBL/GenBank/DDBJ databases">
        <title>Marinomonas sp. nov., isolated from the cysticercosis algae of Qingdao, China.</title>
        <authorList>
            <person name="Sun X."/>
        </authorList>
    </citation>
    <scope>NUCLEOTIDE SEQUENCE [LARGE SCALE GENOMIC DNA]</scope>
    <source>
        <strain evidence="1 2">SM2066</strain>
    </source>
</reference>
<name>A0ABR8P1K8_9GAMM</name>
<proteinExistence type="predicted"/>
<evidence type="ECO:0000313" key="2">
    <source>
        <dbReference type="Proteomes" id="UP000604161"/>
    </source>
</evidence>
<gene>
    <name evidence="1" type="ORF">IF202_06255</name>
</gene>
<dbReference type="EMBL" id="JACYFC010000002">
    <property type="protein sequence ID" value="MBD5770647.1"/>
    <property type="molecule type" value="Genomic_DNA"/>
</dbReference>
<comment type="caution">
    <text evidence="1">The sequence shown here is derived from an EMBL/GenBank/DDBJ whole genome shotgun (WGS) entry which is preliminary data.</text>
</comment>